<sequence>MSSSHATTSYRLSNINAIVRRANDRVSRLAASFRDSLNLTHHAKQRARKLALSVCIEAALKLDPKQISIIPLPVLATPPPSQPQYSPVIVAPAPILFRETEISRAVVGREREIIRRVNRPVLRCEIPSDIVPGEEELFESAVSVHSTASVELGTSTQAPVVLRGQNVPWRPVTSRWSISTIDTDAEVEADVDITDADLEEAEQEEENPRRSGVYEGAMDLPITVSPDGPYDELEYVHPHRHVEVNVNVGGDTRRVARAPRHLVVPLRLDESRMSWGSDMTGAFSSSGSSSSSSSSSTYSSSSGASSSSSSACTSEPETPASSEPKLTIRIKRSIPSDLHIEDDALEKRPKYGRKSWATPARRHSARVTTTNMTMTTRSSNRF</sequence>
<evidence type="ECO:0000313" key="2">
    <source>
        <dbReference type="EMBL" id="PPQ89942.1"/>
    </source>
</evidence>
<feature type="region of interest" description="Disordered" evidence="1">
    <location>
        <begin position="281"/>
        <end position="382"/>
    </location>
</feature>
<feature type="compositionally biased region" description="Low complexity" evidence="1">
    <location>
        <begin position="284"/>
        <end position="314"/>
    </location>
</feature>
<feature type="compositionally biased region" description="Basic and acidic residues" evidence="1">
    <location>
        <begin position="338"/>
        <end position="349"/>
    </location>
</feature>
<organism evidence="2 3">
    <name type="scientific">Psilocybe cyanescens</name>
    <dbReference type="NCBI Taxonomy" id="93625"/>
    <lineage>
        <taxon>Eukaryota</taxon>
        <taxon>Fungi</taxon>
        <taxon>Dikarya</taxon>
        <taxon>Basidiomycota</taxon>
        <taxon>Agaricomycotina</taxon>
        <taxon>Agaricomycetes</taxon>
        <taxon>Agaricomycetidae</taxon>
        <taxon>Agaricales</taxon>
        <taxon>Agaricineae</taxon>
        <taxon>Strophariaceae</taxon>
        <taxon>Psilocybe</taxon>
    </lineage>
</organism>
<protein>
    <submittedName>
        <fullName evidence="2">Uncharacterized protein</fullName>
    </submittedName>
</protein>
<name>A0A409XGR5_PSICY</name>
<keyword evidence="3" id="KW-1185">Reference proteome</keyword>
<gene>
    <name evidence="2" type="ORF">CVT25_009997</name>
</gene>
<proteinExistence type="predicted"/>
<evidence type="ECO:0000313" key="3">
    <source>
        <dbReference type="Proteomes" id="UP000283269"/>
    </source>
</evidence>
<accession>A0A409XGR5</accession>
<feature type="region of interest" description="Disordered" evidence="1">
    <location>
        <begin position="199"/>
        <end position="225"/>
    </location>
</feature>
<dbReference type="OrthoDB" id="3034033at2759"/>
<dbReference type="Proteomes" id="UP000283269">
    <property type="component" value="Unassembled WGS sequence"/>
</dbReference>
<evidence type="ECO:0000256" key="1">
    <source>
        <dbReference type="SAM" id="MobiDB-lite"/>
    </source>
</evidence>
<dbReference type="InParanoid" id="A0A409XGR5"/>
<dbReference type="EMBL" id="NHYD01001769">
    <property type="protein sequence ID" value="PPQ89942.1"/>
    <property type="molecule type" value="Genomic_DNA"/>
</dbReference>
<feature type="compositionally biased region" description="Low complexity" evidence="1">
    <location>
        <begin position="368"/>
        <end position="382"/>
    </location>
</feature>
<reference evidence="2 3" key="1">
    <citation type="journal article" date="2018" name="Evol. Lett.">
        <title>Horizontal gene cluster transfer increased hallucinogenic mushroom diversity.</title>
        <authorList>
            <person name="Reynolds H.T."/>
            <person name="Vijayakumar V."/>
            <person name="Gluck-Thaler E."/>
            <person name="Korotkin H.B."/>
            <person name="Matheny P.B."/>
            <person name="Slot J.C."/>
        </authorList>
    </citation>
    <scope>NUCLEOTIDE SEQUENCE [LARGE SCALE GENOMIC DNA]</scope>
    <source>
        <strain evidence="2 3">2631</strain>
    </source>
</reference>
<comment type="caution">
    <text evidence="2">The sequence shown here is derived from an EMBL/GenBank/DDBJ whole genome shotgun (WGS) entry which is preliminary data.</text>
</comment>
<dbReference type="AlphaFoldDB" id="A0A409XGR5"/>